<dbReference type="Pfam" id="PF13302">
    <property type="entry name" value="Acetyltransf_3"/>
    <property type="match status" value="1"/>
</dbReference>
<gene>
    <name evidence="2" type="ORF">KZH69_18105</name>
</gene>
<name>A0ABS6Y0F3_9FLAO</name>
<dbReference type="Proteomes" id="UP000812031">
    <property type="component" value="Unassembled WGS sequence"/>
</dbReference>
<dbReference type="InterPro" id="IPR000182">
    <property type="entry name" value="GNAT_dom"/>
</dbReference>
<protein>
    <submittedName>
        <fullName evidence="2">GNAT family N-acetyltransferase</fullName>
    </submittedName>
</protein>
<accession>A0ABS6Y0F3</accession>
<feature type="domain" description="N-acetyltransferase" evidence="1">
    <location>
        <begin position="6"/>
        <end position="147"/>
    </location>
</feature>
<evidence type="ECO:0000313" key="2">
    <source>
        <dbReference type="EMBL" id="MBW4362405.1"/>
    </source>
</evidence>
<reference evidence="2 3" key="1">
    <citation type="submission" date="2021-07" db="EMBL/GenBank/DDBJ databases">
        <title>Flavobacterium sp. nov. isolated from sediment on the Taihu Lake.</title>
        <authorList>
            <person name="Qu J.-H."/>
        </authorList>
    </citation>
    <scope>NUCLEOTIDE SEQUENCE [LARGE SCALE GENOMIC DNA]</scope>
    <source>
        <strain evidence="2 3">NAS39</strain>
    </source>
</reference>
<dbReference type="PROSITE" id="PS51186">
    <property type="entry name" value="GNAT"/>
    <property type="match status" value="1"/>
</dbReference>
<sequence length="155" mass="18133">MITNAERFKRYFPKTLSSNLTLEATERYIESKIIEFEIKSGFTFAIKEKETQTIMGLVILKKVDWKTKQAEIAYCIGKEYERKGWVTKAVKAISNYALNELNLEILQIIAHKTNLASIKVAENNGFVWQRTLVDEFTPTYELSLDMELYEYKNEK</sequence>
<dbReference type="PANTHER" id="PTHR43792">
    <property type="entry name" value="GNAT FAMILY, PUTATIVE (AFU_ORTHOLOGUE AFUA_3G00765)-RELATED-RELATED"/>
    <property type="match status" value="1"/>
</dbReference>
<keyword evidence="3" id="KW-1185">Reference proteome</keyword>
<evidence type="ECO:0000313" key="3">
    <source>
        <dbReference type="Proteomes" id="UP000812031"/>
    </source>
</evidence>
<comment type="caution">
    <text evidence="2">The sequence shown here is derived from an EMBL/GenBank/DDBJ whole genome shotgun (WGS) entry which is preliminary data.</text>
</comment>
<dbReference type="InterPro" id="IPR051531">
    <property type="entry name" value="N-acetyltransferase"/>
</dbReference>
<evidence type="ECO:0000259" key="1">
    <source>
        <dbReference type="PROSITE" id="PS51186"/>
    </source>
</evidence>
<proteinExistence type="predicted"/>
<dbReference type="EMBL" id="JAHWYN010000023">
    <property type="protein sequence ID" value="MBW4362405.1"/>
    <property type="molecule type" value="Genomic_DNA"/>
</dbReference>
<organism evidence="2 3">
    <name type="scientific">Flavobacterium taihuense</name>
    <dbReference type="NCBI Taxonomy" id="2857508"/>
    <lineage>
        <taxon>Bacteria</taxon>
        <taxon>Pseudomonadati</taxon>
        <taxon>Bacteroidota</taxon>
        <taxon>Flavobacteriia</taxon>
        <taxon>Flavobacteriales</taxon>
        <taxon>Flavobacteriaceae</taxon>
        <taxon>Flavobacterium</taxon>
    </lineage>
</organism>